<protein>
    <submittedName>
        <fullName evidence="6">Substrate-binding domain-containing protein</fullName>
    </submittedName>
</protein>
<accession>A0ABS5TP76</accession>
<dbReference type="PANTHER" id="PTHR46847">
    <property type="entry name" value="D-ALLOSE-BINDING PERIPLASMIC PROTEIN-RELATED"/>
    <property type="match status" value="1"/>
</dbReference>
<evidence type="ECO:0000313" key="7">
    <source>
        <dbReference type="Proteomes" id="UP001197247"/>
    </source>
</evidence>
<feature type="domain" description="Periplasmic binding protein" evidence="5">
    <location>
        <begin position="71"/>
        <end position="328"/>
    </location>
</feature>
<reference evidence="6 7" key="1">
    <citation type="submission" date="2021-05" db="EMBL/GenBank/DDBJ databases">
        <title>Kineosporia and Streptomyces sp. nov. two new marine actinobacteria isolated from Coral.</title>
        <authorList>
            <person name="Buangrab K."/>
            <person name="Sutthacheep M."/>
            <person name="Yeemin T."/>
            <person name="Harunari E."/>
            <person name="Igarashi Y."/>
            <person name="Kanchanasin P."/>
            <person name="Tanasupawat S."/>
            <person name="Phongsopitanun W."/>
        </authorList>
    </citation>
    <scope>NUCLEOTIDE SEQUENCE [LARGE SCALE GENOMIC DNA]</scope>
    <source>
        <strain evidence="6 7">J2-2</strain>
    </source>
</reference>
<comment type="similarity">
    <text evidence="2">Belongs to the bacterial solute-binding protein 2 family.</text>
</comment>
<dbReference type="SUPFAM" id="SSF53822">
    <property type="entry name" value="Periplasmic binding protein-like I"/>
    <property type="match status" value="1"/>
</dbReference>
<dbReference type="InterPro" id="IPR025997">
    <property type="entry name" value="SBP_2_dom"/>
</dbReference>
<keyword evidence="7" id="KW-1185">Reference proteome</keyword>
<feature type="chain" id="PRO_5046268046" evidence="4">
    <location>
        <begin position="18"/>
        <end position="377"/>
    </location>
</feature>
<keyword evidence="3 4" id="KW-0732">Signal</keyword>
<dbReference type="Pfam" id="PF13407">
    <property type="entry name" value="Peripla_BP_4"/>
    <property type="match status" value="1"/>
</dbReference>
<proteinExistence type="inferred from homology"/>
<gene>
    <name evidence="6" type="ORF">KIH74_28475</name>
</gene>
<feature type="signal peptide" evidence="4">
    <location>
        <begin position="1"/>
        <end position="17"/>
    </location>
</feature>
<evidence type="ECO:0000256" key="1">
    <source>
        <dbReference type="ARBA" id="ARBA00004196"/>
    </source>
</evidence>
<comment type="caution">
    <text evidence="6">The sequence shown here is derived from an EMBL/GenBank/DDBJ whole genome shotgun (WGS) entry which is preliminary data.</text>
</comment>
<dbReference type="Proteomes" id="UP001197247">
    <property type="component" value="Unassembled WGS sequence"/>
</dbReference>
<evidence type="ECO:0000256" key="4">
    <source>
        <dbReference type="SAM" id="SignalP"/>
    </source>
</evidence>
<evidence type="ECO:0000313" key="6">
    <source>
        <dbReference type="EMBL" id="MBT0772912.1"/>
    </source>
</evidence>
<evidence type="ECO:0000256" key="3">
    <source>
        <dbReference type="ARBA" id="ARBA00022729"/>
    </source>
</evidence>
<comment type="subcellular location">
    <subcellularLocation>
        <location evidence="1">Cell envelope</location>
    </subcellularLocation>
</comment>
<sequence length="377" mass="38591">MRTPHLITALAATLALAACGSGSTTSPSGAATAAAPALAGEVAKMSQPQDAFPVPSEPISDITSLRGRTVYYIPITQQAPSFTVTATALTEALDAAGVKTQICDGGSNPSSIAACVNQAVGARAAGIITDAIPYAMAANSLDAAQKAGVPVLIADQIPDDDHPAGDTLAYQEGAGTEMLSAVATWIVADSGGTAKIVLNAATDSPSARAYAQAAEKVVADSCPDCTLTVNEISSANFSLIGSQTSSAVLKTPGVGYVVSEFDQYLQPTITGVQQSGRAASVKGGSSAATLASLKMLKDKNFLHVEAAQALPFQGWTLADAVMRLALGQEVLEHEVPFRLFTGDNIGDVQLTEEAQASGEWFGPSGFQDQFRELWGVA</sequence>
<name>A0ABS5TP76_9ACTN</name>
<organism evidence="6 7">
    <name type="scientific">Kineosporia corallincola</name>
    <dbReference type="NCBI Taxonomy" id="2835133"/>
    <lineage>
        <taxon>Bacteria</taxon>
        <taxon>Bacillati</taxon>
        <taxon>Actinomycetota</taxon>
        <taxon>Actinomycetes</taxon>
        <taxon>Kineosporiales</taxon>
        <taxon>Kineosporiaceae</taxon>
        <taxon>Kineosporia</taxon>
    </lineage>
</organism>
<evidence type="ECO:0000256" key="2">
    <source>
        <dbReference type="ARBA" id="ARBA00007639"/>
    </source>
</evidence>
<dbReference type="Gene3D" id="3.40.50.2300">
    <property type="match status" value="2"/>
</dbReference>
<dbReference type="RefSeq" id="WP_214159451.1">
    <property type="nucleotide sequence ID" value="NZ_JAHBAY010000014.1"/>
</dbReference>
<dbReference type="PANTHER" id="PTHR46847:SF1">
    <property type="entry name" value="D-ALLOSE-BINDING PERIPLASMIC PROTEIN-RELATED"/>
    <property type="match status" value="1"/>
</dbReference>
<dbReference type="EMBL" id="JAHBAY010000014">
    <property type="protein sequence ID" value="MBT0772912.1"/>
    <property type="molecule type" value="Genomic_DNA"/>
</dbReference>
<dbReference type="InterPro" id="IPR028082">
    <property type="entry name" value="Peripla_BP_I"/>
</dbReference>
<dbReference type="PROSITE" id="PS51257">
    <property type="entry name" value="PROKAR_LIPOPROTEIN"/>
    <property type="match status" value="1"/>
</dbReference>
<evidence type="ECO:0000259" key="5">
    <source>
        <dbReference type="Pfam" id="PF13407"/>
    </source>
</evidence>